<keyword evidence="2" id="KW-1015">Disulfide bond</keyword>
<evidence type="ECO:0000256" key="3">
    <source>
        <dbReference type="ARBA" id="ARBA00023319"/>
    </source>
</evidence>
<name>A0AAD8A801_DIPPU</name>
<dbReference type="InterPro" id="IPR036179">
    <property type="entry name" value="Ig-like_dom_sf"/>
</dbReference>
<protein>
    <recommendedName>
        <fullName evidence="4">Ig-like domain-containing protein</fullName>
    </recommendedName>
</protein>
<proteinExistence type="predicted"/>
<dbReference type="Pfam" id="PF13927">
    <property type="entry name" value="Ig_3"/>
    <property type="match status" value="1"/>
</dbReference>
<keyword evidence="3" id="KW-0393">Immunoglobulin domain</keyword>
<dbReference type="AlphaFoldDB" id="A0AAD8A801"/>
<comment type="caution">
    <text evidence="5">The sequence shown here is derived from an EMBL/GenBank/DDBJ whole genome shotgun (WGS) entry which is preliminary data.</text>
</comment>
<dbReference type="GO" id="GO:0098609">
    <property type="term" value="P:cell-cell adhesion"/>
    <property type="evidence" value="ECO:0007669"/>
    <property type="project" value="TreeGrafter"/>
</dbReference>
<dbReference type="FunFam" id="2.60.40.10:FF:000189">
    <property type="entry name" value="Neogenin isoform 3"/>
    <property type="match status" value="1"/>
</dbReference>
<accession>A0AAD8A801</accession>
<dbReference type="SUPFAM" id="SSF48726">
    <property type="entry name" value="Immunoglobulin"/>
    <property type="match status" value="1"/>
</dbReference>
<feature type="domain" description="Ig-like" evidence="4">
    <location>
        <begin position="2"/>
        <end position="108"/>
    </location>
</feature>
<reference evidence="5" key="1">
    <citation type="journal article" date="2023" name="IScience">
        <title>Live-bearing cockroach genome reveals convergent evolutionary mechanisms linked to viviparity in insects and beyond.</title>
        <authorList>
            <person name="Fouks B."/>
            <person name="Harrison M.C."/>
            <person name="Mikhailova A.A."/>
            <person name="Marchal E."/>
            <person name="English S."/>
            <person name="Carruthers M."/>
            <person name="Jennings E.C."/>
            <person name="Chiamaka E.L."/>
            <person name="Frigard R.A."/>
            <person name="Pippel M."/>
            <person name="Attardo G.M."/>
            <person name="Benoit J.B."/>
            <person name="Bornberg-Bauer E."/>
            <person name="Tobe S.S."/>
        </authorList>
    </citation>
    <scope>NUCLEOTIDE SEQUENCE</scope>
    <source>
        <strain evidence="5">Stay&amp;Tobe</strain>
    </source>
</reference>
<evidence type="ECO:0000313" key="5">
    <source>
        <dbReference type="EMBL" id="KAJ9593417.1"/>
    </source>
</evidence>
<evidence type="ECO:0000259" key="4">
    <source>
        <dbReference type="PROSITE" id="PS50835"/>
    </source>
</evidence>
<feature type="non-terminal residue" evidence="5">
    <location>
        <position position="1"/>
    </location>
</feature>
<evidence type="ECO:0000313" key="6">
    <source>
        <dbReference type="Proteomes" id="UP001233999"/>
    </source>
</evidence>
<gene>
    <name evidence="5" type="ORF">L9F63_015043</name>
</gene>
<dbReference type="PANTHER" id="PTHR44170:SF54">
    <property type="entry name" value="FI24025P1"/>
    <property type="match status" value="1"/>
</dbReference>
<sequence>SSELNLTLHFDQEPQNVVAVRGKPLVLQCAASSSTPGPVNISWTQDDEPLELVNDSRRYILRNGSLFFKKVLSKRSGPSHDGFSDQGVYRCLVRNSVGALVSRSAQLRIA</sequence>
<dbReference type="InterPro" id="IPR003599">
    <property type="entry name" value="Ig_sub"/>
</dbReference>
<dbReference type="InterPro" id="IPR013783">
    <property type="entry name" value="Ig-like_fold"/>
</dbReference>
<dbReference type="InterPro" id="IPR007110">
    <property type="entry name" value="Ig-like_dom"/>
</dbReference>
<keyword evidence="6" id="KW-1185">Reference proteome</keyword>
<dbReference type="SMART" id="SM00409">
    <property type="entry name" value="IG"/>
    <property type="match status" value="1"/>
</dbReference>
<evidence type="ECO:0000256" key="2">
    <source>
        <dbReference type="ARBA" id="ARBA00023157"/>
    </source>
</evidence>
<dbReference type="Gene3D" id="2.60.40.10">
    <property type="entry name" value="Immunoglobulins"/>
    <property type="match status" value="1"/>
</dbReference>
<organism evidence="5 6">
    <name type="scientific">Diploptera punctata</name>
    <name type="common">Pacific beetle cockroach</name>
    <dbReference type="NCBI Taxonomy" id="6984"/>
    <lineage>
        <taxon>Eukaryota</taxon>
        <taxon>Metazoa</taxon>
        <taxon>Ecdysozoa</taxon>
        <taxon>Arthropoda</taxon>
        <taxon>Hexapoda</taxon>
        <taxon>Insecta</taxon>
        <taxon>Pterygota</taxon>
        <taxon>Neoptera</taxon>
        <taxon>Polyneoptera</taxon>
        <taxon>Dictyoptera</taxon>
        <taxon>Blattodea</taxon>
        <taxon>Blaberoidea</taxon>
        <taxon>Blaberidae</taxon>
        <taxon>Diplopterinae</taxon>
        <taxon>Diploptera</taxon>
    </lineage>
</organism>
<dbReference type="PANTHER" id="PTHR44170">
    <property type="entry name" value="PROTEIN SIDEKICK"/>
    <property type="match status" value="1"/>
</dbReference>
<dbReference type="Proteomes" id="UP001233999">
    <property type="component" value="Unassembled WGS sequence"/>
</dbReference>
<dbReference type="EMBL" id="JASPKZ010003443">
    <property type="protein sequence ID" value="KAJ9593417.1"/>
    <property type="molecule type" value="Genomic_DNA"/>
</dbReference>
<evidence type="ECO:0000256" key="1">
    <source>
        <dbReference type="ARBA" id="ARBA00022737"/>
    </source>
</evidence>
<feature type="non-terminal residue" evidence="5">
    <location>
        <position position="110"/>
    </location>
</feature>
<keyword evidence="1" id="KW-0677">Repeat</keyword>
<reference evidence="5" key="2">
    <citation type="submission" date="2023-05" db="EMBL/GenBank/DDBJ databases">
        <authorList>
            <person name="Fouks B."/>
        </authorList>
    </citation>
    <scope>NUCLEOTIDE SEQUENCE</scope>
    <source>
        <strain evidence="5">Stay&amp;Tobe</strain>
        <tissue evidence="5">Testes</tissue>
    </source>
</reference>
<dbReference type="PROSITE" id="PS50835">
    <property type="entry name" value="IG_LIKE"/>
    <property type="match status" value="1"/>
</dbReference>